<dbReference type="RefSeq" id="WP_183382695.1">
    <property type="nucleotide sequence ID" value="NZ_JACHXR010000002.1"/>
</dbReference>
<keyword evidence="2" id="KW-1185">Reference proteome</keyword>
<accession>A0A7W5ERN4</accession>
<sequence length="145" mass="16220">MYFYLIDEAERQAITFQGPDREARLVPPESTLVSAGYVIPPGSAVERMGVHGIDTDGEEFHGQPFTRTFVYGYDAGRLIFLEPMIALDYLRSRPDATLPVKTPAAYSIPGDYPGRYRVAYTPATDEYRVELLDLRPFPASPAKTL</sequence>
<protein>
    <submittedName>
        <fullName evidence="1">Uncharacterized protein</fullName>
    </submittedName>
</protein>
<gene>
    <name evidence="1" type="ORF">FHR97_001028</name>
</gene>
<dbReference type="EMBL" id="JACHXR010000002">
    <property type="protein sequence ID" value="MBB3230194.1"/>
    <property type="molecule type" value="Genomic_DNA"/>
</dbReference>
<dbReference type="Proteomes" id="UP000518892">
    <property type="component" value="Unassembled WGS sequence"/>
</dbReference>
<reference evidence="1 2" key="1">
    <citation type="submission" date="2020-08" db="EMBL/GenBank/DDBJ databases">
        <title>Genomic Encyclopedia of Type Strains, Phase III (KMG-III): the genomes of soil and plant-associated and newly described type strains.</title>
        <authorList>
            <person name="Whitman W."/>
        </authorList>
    </citation>
    <scope>NUCLEOTIDE SEQUENCE [LARGE SCALE GENOMIC DNA]</scope>
    <source>
        <strain evidence="1 2">CECT 7744</strain>
    </source>
</reference>
<dbReference type="AlphaFoldDB" id="A0A7W5ERN4"/>
<comment type="caution">
    <text evidence="1">The sequence shown here is derived from an EMBL/GenBank/DDBJ whole genome shotgun (WGS) entry which is preliminary data.</text>
</comment>
<name>A0A7W5ERN4_9GAMM</name>
<organism evidence="1 2">
    <name type="scientific">Halomonas stenophila</name>
    <dbReference type="NCBI Taxonomy" id="795312"/>
    <lineage>
        <taxon>Bacteria</taxon>
        <taxon>Pseudomonadati</taxon>
        <taxon>Pseudomonadota</taxon>
        <taxon>Gammaproteobacteria</taxon>
        <taxon>Oceanospirillales</taxon>
        <taxon>Halomonadaceae</taxon>
        <taxon>Halomonas</taxon>
    </lineage>
</organism>
<evidence type="ECO:0000313" key="2">
    <source>
        <dbReference type="Proteomes" id="UP000518892"/>
    </source>
</evidence>
<evidence type="ECO:0000313" key="1">
    <source>
        <dbReference type="EMBL" id="MBB3230194.1"/>
    </source>
</evidence>
<proteinExistence type="predicted"/>